<reference evidence="1 2" key="1">
    <citation type="submission" date="2023-08" db="EMBL/GenBank/DDBJ databases">
        <title>Black Yeasts Isolated from many extreme environments.</title>
        <authorList>
            <person name="Coleine C."/>
            <person name="Stajich J.E."/>
            <person name="Selbmann L."/>
        </authorList>
    </citation>
    <scope>NUCLEOTIDE SEQUENCE [LARGE SCALE GENOMIC DNA]</scope>
    <source>
        <strain evidence="1 2">CCFEE 5386</strain>
    </source>
</reference>
<gene>
    <name evidence="1" type="ORF">LTR32_000667</name>
</gene>
<proteinExistence type="predicted"/>
<protein>
    <recommendedName>
        <fullName evidence="3">Transcription factor domain-containing protein</fullName>
    </recommendedName>
</protein>
<evidence type="ECO:0000313" key="1">
    <source>
        <dbReference type="EMBL" id="KAK5147978.1"/>
    </source>
</evidence>
<keyword evidence="2" id="KW-1185">Reference proteome</keyword>
<dbReference type="EMBL" id="JAVRRR010000019">
    <property type="protein sequence ID" value="KAK5147978.1"/>
    <property type="molecule type" value="Genomic_DNA"/>
</dbReference>
<name>A0ABR0LFD9_9PEZI</name>
<sequence>MRSAIEATAYADLVVADRHGDFASKSFRAYLTTLGRIQRQLRYLETSSDVGAGVRQAVLAAILVLDSYELLYIRRPTPLGIHTRAIIRLVELESQGHALGEPRGIALARFAARRVQARQLLYVRESLLDTSDRTATHLAENPLELCILRFVADACGAMRALEVRQTRWMRREAGAPEPPEADVLLTLLRGMEDWLEDCSTTTLPRLTRVPLHIPSALKWPLPRTAMAATILICSQNWMARAWTLIHMCYVRISETLLGIQPPDEAVRRNDDNDGDSMAVGQAATQLRLRVKLDTSSRFLLDLTPFLMGLTDESGSASMTPTPVLQDSGLLIVQYPLWMILQARFVAPAAKTEAAMLLGFIDEQRRVVGR</sequence>
<comment type="caution">
    <text evidence="1">The sequence shown here is derived from an EMBL/GenBank/DDBJ whole genome shotgun (WGS) entry which is preliminary data.</text>
</comment>
<evidence type="ECO:0008006" key="3">
    <source>
        <dbReference type="Google" id="ProtNLM"/>
    </source>
</evidence>
<organism evidence="1 2">
    <name type="scientific">Rachicladosporium monterosium</name>
    <dbReference type="NCBI Taxonomy" id="1507873"/>
    <lineage>
        <taxon>Eukaryota</taxon>
        <taxon>Fungi</taxon>
        <taxon>Dikarya</taxon>
        <taxon>Ascomycota</taxon>
        <taxon>Pezizomycotina</taxon>
        <taxon>Dothideomycetes</taxon>
        <taxon>Dothideomycetidae</taxon>
        <taxon>Cladosporiales</taxon>
        <taxon>Cladosporiaceae</taxon>
        <taxon>Rachicladosporium</taxon>
    </lineage>
</organism>
<accession>A0ABR0LFD9</accession>
<dbReference type="Proteomes" id="UP001308179">
    <property type="component" value="Unassembled WGS sequence"/>
</dbReference>
<evidence type="ECO:0000313" key="2">
    <source>
        <dbReference type="Proteomes" id="UP001308179"/>
    </source>
</evidence>